<evidence type="ECO:0008006" key="3">
    <source>
        <dbReference type="Google" id="ProtNLM"/>
    </source>
</evidence>
<dbReference type="Gene3D" id="2.60.40.10">
    <property type="entry name" value="Immunoglobulins"/>
    <property type="match status" value="1"/>
</dbReference>
<gene>
    <name evidence="1" type="ORF">SPARVUS_LOCUS9839527</name>
</gene>
<accession>A0ABN9EJB8</accession>
<dbReference type="SUPFAM" id="SSF48726">
    <property type="entry name" value="Immunoglobulin"/>
    <property type="match status" value="1"/>
</dbReference>
<sequence length="69" mass="7928">SQWWSPGPGTVKPAETLELTCKVTGASLTDSTNMYCVNWIRQPERKQMSGWEEYVMKQAQVMLTLFKDD</sequence>
<keyword evidence="2" id="KW-1185">Reference proteome</keyword>
<evidence type="ECO:0000313" key="2">
    <source>
        <dbReference type="Proteomes" id="UP001162483"/>
    </source>
</evidence>
<name>A0ABN9EJB8_9NEOB</name>
<dbReference type="InterPro" id="IPR013783">
    <property type="entry name" value="Ig-like_fold"/>
</dbReference>
<protein>
    <recommendedName>
        <fullName evidence="3">Ig-like domain-containing protein</fullName>
    </recommendedName>
</protein>
<comment type="caution">
    <text evidence="1">The sequence shown here is derived from an EMBL/GenBank/DDBJ whole genome shotgun (WGS) entry which is preliminary data.</text>
</comment>
<evidence type="ECO:0000313" key="1">
    <source>
        <dbReference type="EMBL" id="CAI9583591.1"/>
    </source>
</evidence>
<organism evidence="1 2">
    <name type="scientific">Staurois parvus</name>
    <dbReference type="NCBI Taxonomy" id="386267"/>
    <lineage>
        <taxon>Eukaryota</taxon>
        <taxon>Metazoa</taxon>
        <taxon>Chordata</taxon>
        <taxon>Craniata</taxon>
        <taxon>Vertebrata</taxon>
        <taxon>Euteleostomi</taxon>
        <taxon>Amphibia</taxon>
        <taxon>Batrachia</taxon>
        <taxon>Anura</taxon>
        <taxon>Neobatrachia</taxon>
        <taxon>Ranoidea</taxon>
        <taxon>Ranidae</taxon>
        <taxon>Staurois</taxon>
    </lineage>
</organism>
<feature type="non-terminal residue" evidence="1">
    <location>
        <position position="1"/>
    </location>
</feature>
<reference evidence="1" key="1">
    <citation type="submission" date="2023-05" db="EMBL/GenBank/DDBJ databases">
        <authorList>
            <person name="Stuckert A."/>
        </authorList>
    </citation>
    <scope>NUCLEOTIDE SEQUENCE</scope>
</reference>
<dbReference type="EMBL" id="CATNWA010015459">
    <property type="protein sequence ID" value="CAI9583591.1"/>
    <property type="molecule type" value="Genomic_DNA"/>
</dbReference>
<proteinExistence type="predicted"/>
<dbReference type="Proteomes" id="UP001162483">
    <property type="component" value="Unassembled WGS sequence"/>
</dbReference>
<dbReference type="InterPro" id="IPR036179">
    <property type="entry name" value="Ig-like_dom_sf"/>
</dbReference>